<dbReference type="PANTHER" id="PTHR46640:SF1">
    <property type="entry name" value="FUNGAL LIPASE-LIKE DOMAIN-CONTAINING PROTEIN-RELATED"/>
    <property type="match status" value="1"/>
</dbReference>
<feature type="region of interest" description="Disordered" evidence="3">
    <location>
        <begin position="135"/>
        <end position="156"/>
    </location>
</feature>
<name>A0A4U0VHI6_9PEZI</name>
<gene>
    <name evidence="6" type="ORF">B0A54_00843</name>
</gene>
<dbReference type="Proteomes" id="UP000310066">
    <property type="component" value="Unassembled WGS sequence"/>
</dbReference>
<feature type="region of interest" description="Disordered" evidence="3">
    <location>
        <begin position="811"/>
        <end position="960"/>
    </location>
</feature>
<evidence type="ECO:0000313" key="7">
    <source>
        <dbReference type="Proteomes" id="UP000310066"/>
    </source>
</evidence>
<evidence type="ECO:0000259" key="5">
    <source>
        <dbReference type="Pfam" id="PF01764"/>
    </source>
</evidence>
<evidence type="ECO:0000256" key="3">
    <source>
        <dbReference type="SAM" id="MobiDB-lite"/>
    </source>
</evidence>
<dbReference type="GO" id="GO:0016787">
    <property type="term" value="F:hydrolase activity"/>
    <property type="evidence" value="ECO:0007669"/>
    <property type="project" value="UniProtKB-KW"/>
</dbReference>
<dbReference type="OrthoDB" id="438440at2759"/>
<evidence type="ECO:0000256" key="4">
    <source>
        <dbReference type="SAM" id="SignalP"/>
    </source>
</evidence>
<dbReference type="SUPFAM" id="SSF53474">
    <property type="entry name" value="alpha/beta-Hydrolases"/>
    <property type="match status" value="1"/>
</dbReference>
<reference evidence="6 7" key="1">
    <citation type="submission" date="2017-03" db="EMBL/GenBank/DDBJ databases">
        <title>Genomes of endolithic fungi from Antarctica.</title>
        <authorList>
            <person name="Coleine C."/>
            <person name="Masonjones S."/>
            <person name="Stajich J.E."/>
        </authorList>
    </citation>
    <scope>NUCLEOTIDE SEQUENCE [LARGE SCALE GENOMIC DNA]</scope>
    <source>
        <strain evidence="6 7">CCFEE 5311</strain>
    </source>
</reference>
<feature type="compositionally biased region" description="Acidic residues" evidence="3">
    <location>
        <begin position="145"/>
        <end position="154"/>
    </location>
</feature>
<feature type="region of interest" description="Disordered" evidence="3">
    <location>
        <begin position="638"/>
        <end position="664"/>
    </location>
</feature>
<sequence>MFLSALLPLLFFATTTTPVSAFQQYPLLYPTSNSRNITSTLFAELEELARIVDISYCVSPPSLGILHPFRCLSHCKEFPKFSLVTTWNTGPLLSDSCGYIALDHGKERVIVAFRGTYSIANTVLDLSTIPQTYVPYPGSGPGDGGDGDDGGDGEAEPKCDGCKVHMGFHTAWLITSKLILPELERHLHLWPNYGLTLVGHSLGGAVAALAGLELLARGYDPTITTFGEPRIGNRALANYVDQRFQLHSINHTHYAEDETDTHSLNYRRVTHVNDPIPLLPLTEWGFAPHAGEIYIRKPTLPPALGDLEHCVGDNDPRCIAGQDSTTQFGGDSKRDLLASVADEVPDVLHEPWGVPARYRLWELFFAHRDYFWRLGLVLPYQWQPNLLPDAPTHNPEFPPFNLGDLIHLPDSPEPSSIPPRSLSGDVHALPYQWPLDLFPDRPDPPDSNPDKAFLLACPPVDTLHTLSCSENDRRRLLSDYHDSLDILNHYNSTSNNFRDPTTAPDNHQRAQARDCLLRISEGILKTSQSSVQRKQTLLEESEHWLKRTQRLQTADAISSETQSRLKDSFRRQWENTWARMVEMEELKKRHAKLREEYAKAGGSVDPRVLVNTEGGLESDNLYARIWGMQSLFVEKGDAGEVEKNEDEDENEDEDDGSEEAQAYNPWRHWEKGVEADAVTEEDAGDAQDEEEEEHVNLFTGQTVHPYPRGSWETQPLPGLPAQREESVMDLLAMQHAAFPSHERNRNDPATWRPYTRSSGYGIRPSRLATILEEEYHNPADYLPLFLTAFDDQMSLRDPLMDAEWAISNERGAMDIDEDSGGKEQSDQVSKKGKERAVDPEPPERLIVRLPVPTQPPAKEGVRLAKPFFQDRSATRPPIDTQSRAKRPVQLRVMNPDEQPPEPNVTQRDSTMDPAGVSPELGRRARQLKEDELRFKKTIKEAMPSGSSETPPAAGPVVPPAEYTRNGVAYKWLAGMYQRMGQSEEYPIDVD</sequence>
<feature type="domain" description="Fungal lipase-type" evidence="5">
    <location>
        <begin position="110"/>
        <end position="282"/>
    </location>
</feature>
<feature type="signal peptide" evidence="4">
    <location>
        <begin position="1"/>
        <end position="21"/>
    </location>
</feature>
<comment type="caution">
    <text evidence="6">The sequence shown here is derived from an EMBL/GenBank/DDBJ whole genome shotgun (WGS) entry which is preliminary data.</text>
</comment>
<keyword evidence="2" id="KW-0378">Hydrolase</keyword>
<dbReference type="STRING" id="329885.A0A4U0VHI6"/>
<dbReference type="EMBL" id="NAJP01000003">
    <property type="protein sequence ID" value="TKA48707.1"/>
    <property type="molecule type" value="Genomic_DNA"/>
</dbReference>
<dbReference type="InterPro" id="IPR029058">
    <property type="entry name" value="AB_hydrolase_fold"/>
</dbReference>
<proteinExistence type="predicted"/>
<evidence type="ECO:0000256" key="1">
    <source>
        <dbReference type="ARBA" id="ARBA00022729"/>
    </source>
</evidence>
<dbReference type="GO" id="GO:0006629">
    <property type="term" value="P:lipid metabolic process"/>
    <property type="evidence" value="ECO:0007669"/>
    <property type="project" value="InterPro"/>
</dbReference>
<feature type="compositionally biased region" description="Acidic residues" evidence="3">
    <location>
        <begin position="643"/>
        <end position="658"/>
    </location>
</feature>
<dbReference type="InterPro" id="IPR051299">
    <property type="entry name" value="AB_hydrolase_lip/est"/>
</dbReference>
<feature type="chain" id="PRO_5020782641" description="Fungal lipase-type domain-containing protein" evidence="4">
    <location>
        <begin position="22"/>
        <end position="990"/>
    </location>
</feature>
<keyword evidence="1 4" id="KW-0732">Signal</keyword>
<dbReference type="Pfam" id="PF01764">
    <property type="entry name" value="Lipase_3"/>
    <property type="match status" value="1"/>
</dbReference>
<dbReference type="CDD" id="cd00519">
    <property type="entry name" value="Lipase_3"/>
    <property type="match status" value="1"/>
</dbReference>
<organism evidence="6 7">
    <name type="scientific">Friedmanniomyces endolithicus</name>
    <dbReference type="NCBI Taxonomy" id="329885"/>
    <lineage>
        <taxon>Eukaryota</taxon>
        <taxon>Fungi</taxon>
        <taxon>Dikarya</taxon>
        <taxon>Ascomycota</taxon>
        <taxon>Pezizomycotina</taxon>
        <taxon>Dothideomycetes</taxon>
        <taxon>Dothideomycetidae</taxon>
        <taxon>Mycosphaerellales</taxon>
        <taxon>Teratosphaeriaceae</taxon>
        <taxon>Friedmanniomyces</taxon>
    </lineage>
</organism>
<dbReference type="AlphaFoldDB" id="A0A4U0VHI6"/>
<dbReference type="InterPro" id="IPR002921">
    <property type="entry name" value="Fungal_lipase-type"/>
</dbReference>
<evidence type="ECO:0000256" key="2">
    <source>
        <dbReference type="ARBA" id="ARBA00022801"/>
    </source>
</evidence>
<accession>A0A4U0VHI6</accession>
<feature type="compositionally biased region" description="Basic and acidic residues" evidence="3">
    <location>
        <begin position="920"/>
        <end position="939"/>
    </location>
</feature>
<dbReference type="PANTHER" id="PTHR46640">
    <property type="entry name" value="TRIACYLGLYCEROL LIPASE, PUTATIVE (AFU_ORTHOLOGUE AFUA_6G06510)-RELATED"/>
    <property type="match status" value="1"/>
</dbReference>
<evidence type="ECO:0000313" key="6">
    <source>
        <dbReference type="EMBL" id="TKA48707.1"/>
    </source>
</evidence>
<protein>
    <recommendedName>
        <fullName evidence="5">Fungal lipase-type domain-containing protein</fullName>
    </recommendedName>
</protein>
<feature type="compositionally biased region" description="Basic and acidic residues" evidence="3">
    <location>
        <begin position="819"/>
        <end position="846"/>
    </location>
</feature>
<dbReference type="Gene3D" id="3.40.50.1820">
    <property type="entry name" value="alpha/beta hydrolase"/>
    <property type="match status" value="1"/>
</dbReference>